<dbReference type="EMBL" id="JASBWV010000021">
    <property type="protein sequence ID" value="KAJ9120317.1"/>
    <property type="molecule type" value="Genomic_DNA"/>
</dbReference>
<reference evidence="1" key="1">
    <citation type="submission" date="2023-04" db="EMBL/GenBank/DDBJ databases">
        <title>Draft Genome sequencing of Naganishia species isolated from polar environments using Oxford Nanopore Technology.</title>
        <authorList>
            <person name="Leo P."/>
            <person name="Venkateswaran K."/>
        </authorList>
    </citation>
    <scope>NUCLEOTIDE SEQUENCE</scope>
    <source>
        <strain evidence="1">DBVPG 5303</strain>
    </source>
</reference>
<accession>A0ACC2XC49</accession>
<keyword evidence="2" id="KW-1185">Reference proteome</keyword>
<proteinExistence type="predicted"/>
<evidence type="ECO:0000313" key="2">
    <source>
        <dbReference type="Proteomes" id="UP001234202"/>
    </source>
</evidence>
<protein>
    <submittedName>
        <fullName evidence="1">Uncharacterized protein</fullName>
    </submittedName>
</protein>
<gene>
    <name evidence="1" type="ORF">QFC24_005271</name>
</gene>
<sequence length="86" mass="9654">MGEMGGAGNACGSQMFQARDAPTYIPAMIACSVLFATEIVLYICWRQYYVYANNKKARQFPDLPEEERIKLAVLAAEQDQTDMQNP</sequence>
<name>A0ACC2XC49_9TREE</name>
<evidence type="ECO:0000313" key="1">
    <source>
        <dbReference type="EMBL" id="KAJ9120317.1"/>
    </source>
</evidence>
<organism evidence="1 2">
    <name type="scientific">Naganishia onofrii</name>
    <dbReference type="NCBI Taxonomy" id="1851511"/>
    <lineage>
        <taxon>Eukaryota</taxon>
        <taxon>Fungi</taxon>
        <taxon>Dikarya</taxon>
        <taxon>Basidiomycota</taxon>
        <taxon>Agaricomycotina</taxon>
        <taxon>Tremellomycetes</taxon>
        <taxon>Filobasidiales</taxon>
        <taxon>Filobasidiaceae</taxon>
        <taxon>Naganishia</taxon>
    </lineage>
</organism>
<dbReference type="Proteomes" id="UP001234202">
    <property type="component" value="Unassembled WGS sequence"/>
</dbReference>
<comment type="caution">
    <text evidence="1">The sequence shown here is derived from an EMBL/GenBank/DDBJ whole genome shotgun (WGS) entry which is preliminary data.</text>
</comment>